<evidence type="ECO:0000259" key="1">
    <source>
        <dbReference type="PROSITE" id="PS50965"/>
    </source>
</evidence>
<proteinExistence type="predicted"/>
<name>A0A3Q0NHE9_LISMG</name>
<sequence>MQKIFFNQILIKKWLFYLSLRIIHISQEVIPIDKVIIHSLGITFVQK</sequence>
<dbReference type="KEGG" id="lmod:LMON_2556"/>
<dbReference type="AlphaFoldDB" id="A0A3Q0NHE9"/>
<protein>
    <recommendedName>
        <fullName evidence="1">NERD domain-containing protein</fullName>
    </recommendedName>
</protein>
<accession>A0A3Q0NHE9</accession>
<gene>
    <name evidence="2" type="ORF">LMON_2556</name>
</gene>
<evidence type="ECO:0000313" key="2">
    <source>
        <dbReference type="EMBL" id="CDG46406.1"/>
    </source>
</evidence>
<organism evidence="2 3">
    <name type="scientific">Listeria monocytogenes serotype 1/2a (strain EGD / Mackaness)</name>
    <dbReference type="NCBI Taxonomy" id="1334565"/>
    <lineage>
        <taxon>Bacteria</taxon>
        <taxon>Bacillati</taxon>
        <taxon>Bacillota</taxon>
        <taxon>Bacilli</taxon>
        <taxon>Bacillales</taxon>
        <taxon>Listeriaceae</taxon>
        <taxon>Listeria</taxon>
    </lineage>
</organism>
<dbReference type="EMBL" id="HG421741">
    <property type="protein sequence ID" value="CDG46406.1"/>
    <property type="molecule type" value="Genomic_DNA"/>
</dbReference>
<reference evidence="2 3" key="1">
    <citation type="journal article" date="2014" name="MBio">
        <title>Comparison of widely used Listeria monocytogenes strains EGD, 10403S, and EGD-e highlights genomic variations underlying differences in pathogenicity.</title>
        <authorList>
            <person name="Becavin C."/>
            <person name="Bouchier C."/>
            <person name="Lechat P."/>
            <person name="Archambaud C."/>
            <person name="Creno S."/>
            <person name="Gouin E."/>
            <person name="Wu Z."/>
            <person name="Kuhbacher A."/>
            <person name="Brisse S."/>
            <person name="Pucciarelli M.G."/>
            <person name="Garcia-del Portillo F."/>
            <person name="Hain T."/>
            <person name="Portnoy D.A."/>
            <person name="Chakraborty T."/>
            <person name="Lecuit M."/>
            <person name="Pizarro-Cerda J."/>
            <person name="Moszer I."/>
            <person name="Bierne H."/>
            <person name="Cossart P."/>
        </authorList>
    </citation>
    <scope>NUCLEOTIDE SEQUENCE [LARGE SCALE GENOMIC DNA]</scope>
    <source>
        <strain evidence="3">EGD / Mackaness</strain>
    </source>
</reference>
<dbReference type="PROSITE" id="PS50965">
    <property type="entry name" value="NERD"/>
    <property type="match status" value="1"/>
</dbReference>
<dbReference type="InterPro" id="IPR011528">
    <property type="entry name" value="NERD"/>
</dbReference>
<feature type="domain" description="NERD" evidence="1">
    <location>
        <begin position="1"/>
        <end position="47"/>
    </location>
</feature>
<dbReference type="Proteomes" id="UP000016703">
    <property type="component" value="Chromosome"/>
</dbReference>
<evidence type="ECO:0000313" key="3">
    <source>
        <dbReference type="Proteomes" id="UP000016703"/>
    </source>
</evidence>